<reference evidence="3" key="1">
    <citation type="journal article" date="2010" name="Stand. Genomic Sci.">
        <title>Complete genome sequence of 'Thermobaculum terrenum' type strain (YNP1).</title>
        <authorList>
            <person name="Kiss H."/>
            <person name="Cleland D."/>
            <person name="Lapidus A."/>
            <person name="Lucas S."/>
            <person name="Glavina Del Rio T."/>
            <person name="Nolan M."/>
            <person name="Tice H."/>
            <person name="Han C."/>
            <person name="Goodwin L."/>
            <person name="Pitluck S."/>
            <person name="Liolios K."/>
            <person name="Ivanova N."/>
            <person name="Mavromatis K."/>
            <person name="Ovchinnikova G."/>
            <person name="Pati A."/>
            <person name="Chen A."/>
            <person name="Palaniappan K."/>
            <person name="Land M."/>
            <person name="Hauser L."/>
            <person name="Chang Y."/>
            <person name="Jeffries C."/>
            <person name="Lu M."/>
            <person name="Brettin T."/>
            <person name="Detter J."/>
            <person name="Goker M."/>
            <person name="Tindall B."/>
            <person name="Beck B."/>
            <person name="McDermott T."/>
            <person name="Woyke T."/>
            <person name="Bristow J."/>
            <person name="Eisen J."/>
            <person name="Markowitz V."/>
            <person name="Hugenholtz P."/>
            <person name="Kyrpides N."/>
            <person name="Klenk H."/>
            <person name="Cheng J."/>
        </authorList>
    </citation>
    <scope>NUCLEOTIDE SEQUENCE [LARGE SCALE GENOMIC DNA]</scope>
    <source>
        <strain evidence="3">ATCC BAA-798 / YNP1</strain>
    </source>
</reference>
<dbReference type="AlphaFoldDB" id="D1CG45"/>
<dbReference type="STRING" id="525904.Tter_0985"/>
<dbReference type="InterPro" id="IPR003781">
    <property type="entry name" value="CoA-bd"/>
</dbReference>
<gene>
    <name evidence="2" type="ordered locus">Tter_0985</name>
</gene>
<dbReference type="eggNOG" id="COG1832">
    <property type="taxonomic scope" value="Bacteria"/>
</dbReference>
<accession>D1CG45</accession>
<evidence type="ECO:0000259" key="1">
    <source>
        <dbReference type="SMART" id="SM00881"/>
    </source>
</evidence>
<sequence>MIARDEFAKQEDIEAILKYHTMAIVGLSPDPFRPSHVVASYLKRHGYRIVPVNPYVEMVLGEKAYPDLASIPFPVDVVVIFRRSDAAGKVVDEAIQKGVKAVWMQEGVIDDLAALRARRAGIRVVMDRCILKEHAYLAHQPIPVSYESSSED</sequence>
<name>D1CG45_THET1</name>
<dbReference type="RefSeq" id="WP_012874936.1">
    <property type="nucleotide sequence ID" value="NC_013525.1"/>
</dbReference>
<dbReference type="Gene3D" id="3.40.50.720">
    <property type="entry name" value="NAD(P)-binding Rossmann-like Domain"/>
    <property type="match status" value="1"/>
</dbReference>
<dbReference type="KEGG" id="ttr:Tter_0985"/>
<proteinExistence type="predicted"/>
<dbReference type="PANTHER" id="PTHR33303">
    <property type="entry name" value="CYTOPLASMIC PROTEIN-RELATED"/>
    <property type="match status" value="1"/>
</dbReference>
<dbReference type="Pfam" id="PF13380">
    <property type="entry name" value="CoA_binding_2"/>
    <property type="match status" value="1"/>
</dbReference>
<dbReference type="HOGENOM" id="CLU_112567_0_0_0"/>
<dbReference type="InterPro" id="IPR036291">
    <property type="entry name" value="NAD(P)-bd_dom_sf"/>
</dbReference>
<feature type="domain" description="CoA-binding" evidence="1">
    <location>
        <begin position="16"/>
        <end position="108"/>
    </location>
</feature>
<evidence type="ECO:0000313" key="2">
    <source>
        <dbReference type="EMBL" id="ACZ41901.1"/>
    </source>
</evidence>
<dbReference type="SMART" id="SM00881">
    <property type="entry name" value="CoA_binding"/>
    <property type="match status" value="1"/>
</dbReference>
<keyword evidence="3" id="KW-1185">Reference proteome</keyword>
<dbReference type="EMBL" id="CP001825">
    <property type="protein sequence ID" value="ACZ41901.1"/>
    <property type="molecule type" value="Genomic_DNA"/>
</dbReference>
<evidence type="ECO:0000313" key="3">
    <source>
        <dbReference type="Proteomes" id="UP000000323"/>
    </source>
</evidence>
<dbReference type="OrthoDB" id="9804695at2"/>
<dbReference type="Proteomes" id="UP000000323">
    <property type="component" value="Chromosome 1"/>
</dbReference>
<dbReference type="PANTHER" id="PTHR33303:SF2">
    <property type="entry name" value="COA-BINDING DOMAIN-CONTAINING PROTEIN"/>
    <property type="match status" value="1"/>
</dbReference>
<dbReference type="SUPFAM" id="SSF51735">
    <property type="entry name" value="NAD(P)-binding Rossmann-fold domains"/>
    <property type="match status" value="1"/>
</dbReference>
<organism evidence="2 3">
    <name type="scientific">Thermobaculum terrenum (strain ATCC BAA-798 / CCMEE 7001 / YNP1)</name>
    <dbReference type="NCBI Taxonomy" id="525904"/>
    <lineage>
        <taxon>Bacteria</taxon>
        <taxon>Bacillati</taxon>
        <taxon>Chloroflexota</taxon>
        <taxon>Chloroflexia</taxon>
        <taxon>Candidatus Thermobaculales</taxon>
        <taxon>Candidatus Thermobaculaceae</taxon>
        <taxon>Thermobaculum</taxon>
    </lineage>
</organism>
<protein>
    <submittedName>
        <fullName evidence="2">CoA-binding domain protein</fullName>
    </submittedName>
</protein>